<dbReference type="Gene3D" id="3.40.50.720">
    <property type="entry name" value="NAD(P)-binding Rossmann-like Domain"/>
    <property type="match status" value="1"/>
</dbReference>
<dbReference type="InterPro" id="IPR002347">
    <property type="entry name" value="SDR_fam"/>
</dbReference>
<dbReference type="PANTHER" id="PTHR43180">
    <property type="entry name" value="3-OXOACYL-(ACYL-CARRIER-PROTEIN) REDUCTASE (AFU_ORTHOLOGUE AFUA_6G11210)"/>
    <property type="match status" value="1"/>
</dbReference>
<protein>
    <submittedName>
        <fullName evidence="5">NAD(P)-binding protein</fullName>
    </submittedName>
</protein>
<dbReference type="Proteomes" id="UP001174691">
    <property type="component" value="Unassembled WGS sequence"/>
</dbReference>
<dbReference type="GO" id="GO:0016491">
    <property type="term" value="F:oxidoreductase activity"/>
    <property type="evidence" value="ECO:0007669"/>
    <property type="project" value="UniProtKB-KW"/>
</dbReference>
<reference evidence="5" key="1">
    <citation type="submission" date="2022-07" db="EMBL/GenBank/DDBJ databases">
        <title>Fungi with potential for degradation of polypropylene.</title>
        <authorList>
            <person name="Gostincar C."/>
        </authorList>
    </citation>
    <scope>NUCLEOTIDE SEQUENCE</scope>
    <source>
        <strain evidence="5">EXF-13287</strain>
    </source>
</reference>
<evidence type="ECO:0000256" key="4">
    <source>
        <dbReference type="RuleBase" id="RU000363"/>
    </source>
</evidence>
<keyword evidence="2" id="KW-0521">NADP</keyword>
<organism evidence="5 6">
    <name type="scientific">Coniochaeta hoffmannii</name>
    <dbReference type="NCBI Taxonomy" id="91930"/>
    <lineage>
        <taxon>Eukaryota</taxon>
        <taxon>Fungi</taxon>
        <taxon>Dikarya</taxon>
        <taxon>Ascomycota</taxon>
        <taxon>Pezizomycotina</taxon>
        <taxon>Sordariomycetes</taxon>
        <taxon>Sordariomycetidae</taxon>
        <taxon>Coniochaetales</taxon>
        <taxon>Coniochaetaceae</taxon>
        <taxon>Coniochaeta</taxon>
    </lineage>
</organism>
<keyword evidence="3" id="KW-0560">Oxidoreductase</keyword>
<dbReference type="SUPFAM" id="SSF51735">
    <property type="entry name" value="NAD(P)-binding Rossmann-fold domains"/>
    <property type="match status" value="1"/>
</dbReference>
<comment type="similarity">
    <text evidence="1 4">Belongs to the short-chain dehydrogenases/reductases (SDR) family.</text>
</comment>
<evidence type="ECO:0000313" key="6">
    <source>
        <dbReference type="Proteomes" id="UP001174691"/>
    </source>
</evidence>
<dbReference type="EMBL" id="JANBVN010000016">
    <property type="protein sequence ID" value="KAJ9161968.1"/>
    <property type="molecule type" value="Genomic_DNA"/>
</dbReference>
<evidence type="ECO:0000313" key="5">
    <source>
        <dbReference type="EMBL" id="KAJ9161968.1"/>
    </source>
</evidence>
<keyword evidence="6" id="KW-1185">Reference proteome</keyword>
<gene>
    <name evidence="5" type="ORF">NKR19_g1712</name>
</gene>
<name>A0AA38S046_9PEZI</name>
<accession>A0AA38S046</accession>
<dbReference type="PANTHER" id="PTHR43180:SF33">
    <property type="entry name" value="15-HYDROXYPROSTAGLANDIN DEHYDROGENASE [NAD(+)]-LIKE"/>
    <property type="match status" value="1"/>
</dbReference>
<dbReference type="PROSITE" id="PS00061">
    <property type="entry name" value="ADH_SHORT"/>
    <property type="match status" value="1"/>
</dbReference>
<dbReference type="InterPro" id="IPR036291">
    <property type="entry name" value="NAD(P)-bd_dom_sf"/>
</dbReference>
<sequence length="287" mass="31462">MTTYQVHDDEFAALQGKTILLTGCATGIGRATAVLAHKHGANLILGDWAENEGQSLASDLGERVLFQKTDVSSWSDQFALFEAGWEKFGCVDIVLANAGINEVGNMLEDIYDPESGRLQAPVLQTLNVNLLGVIYTTKLAVHYFAKQPTKKFQLVLTGSAACFLDTPPLWTYCAAKSGVMGLMRSLRTQLPKNDSVTINMVAPWMTKTPMLTDQFLSVWGDLPANEPIGVARALLLPAIRQDMNGKSLFVAGHEIVDLEEGLENTQSQWMGEQLSKHVEEGQRRLVP</sequence>
<dbReference type="Pfam" id="PF00106">
    <property type="entry name" value="adh_short"/>
    <property type="match status" value="1"/>
</dbReference>
<evidence type="ECO:0000256" key="2">
    <source>
        <dbReference type="ARBA" id="ARBA00022857"/>
    </source>
</evidence>
<proteinExistence type="inferred from homology"/>
<dbReference type="AlphaFoldDB" id="A0AA38S046"/>
<dbReference type="InterPro" id="IPR020904">
    <property type="entry name" value="Sc_DH/Rdtase_CS"/>
</dbReference>
<dbReference type="PRINTS" id="PR00080">
    <property type="entry name" value="SDRFAMILY"/>
</dbReference>
<evidence type="ECO:0000256" key="3">
    <source>
        <dbReference type="ARBA" id="ARBA00023002"/>
    </source>
</evidence>
<evidence type="ECO:0000256" key="1">
    <source>
        <dbReference type="ARBA" id="ARBA00006484"/>
    </source>
</evidence>
<dbReference type="PRINTS" id="PR00081">
    <property type="entry name" value="GDHRDH"/>
</dbReference>
<comment type="caution">
    <text evidence="5">The sequence shown here is derived from an EMBL/GenBank/DDBJ whole genome shotgun (WGS) entry which is preliminary data.</text>
</comment>